<dbReference type="InterPro" id="IPR036460">
    <property type="entry name" value="Cu_amine_oxidase_C_sf"/>
</dbReference>
<keyword evidence="4 9" id="KW-0560">Oxidoreductase</keyword>
<dbReference type="FunFam" id="3.10.450.40:FF:000012">
    <property type="entry name" value="Amine oxidase"/>
    <property type="match status" value="1"/>
</dbReference>
<dbReference type="SUPFAM" id="SSF54416">
    <property type="entry name" value="Amine oxidase N-terminal region"/>
    <property type="match status" value="2"/>
</dbReference>
<evidence type="ECO:0000256" key="3">
    <source>
        <dbReference type="ARBA" id="ARBA00022772"/>
    </source>
</evidence>
<dbReference type="GO" id="GO:0005507">
    <property type="term" value="F:copper ion binding"/>
    <property type="evidence" value="ECO:0007669"/>
    <property type="project" value="InterPro"/>
</dbReference>
<dbReference type="InterPro" id="IPR016182">
    <property type="entry name" value="Cu_amine_oxidase_N-reg"/>
</dbReference>
<sequence>MASFFLLFSLFFLDLNLASSVSHPLDPLSPSEISAVADVIKSSPLGASKSLAFHYVGLDEPDKPELLAWAAAAAATPPAPPRRAFVIARAERATHEIHVDIGTRSIVSDVVYRGAGFPTLTFTEQAAASALPLDYPPFVASVARRGLRLADVLCTTFSVGWFGAAETARRLLKVQCFLAGDTVNYYMRPLEGVTLVVDLDAMEIVEYEDRVEVPVPRAAGTDYRAKKQRPPFGPETKPGIAVQPEGKGFEIDGHMIRWANWEFHLGYDVRAGTVISLASVKDSDKGIFRRVLYRGFLSELFVPYMDPSEEWYFKTFFDAGEFGFGLFGVSLKPTTDCPANAAFIDAYVAGPDGKPIILSNAVCVFERYAGDVSWRHTEYGFPNEVITETRSDVTLVVRTVAAVGNYDYVIDWEFKTSGSIKIEVSLTGILEAKATPYTHADQIAGDEHGTLLAANTIGVYHDHFVTFHLDVDVDGPDNSFVKSKLTTVRIADGSSPRRSYWTVEKETAKTEADGRVGVAEPPAELLVVNPRKKTKMGNAVGYRLISHGGTAGSLLVDDDYPQRRASYSKKQVYVTAYNKSEKWAAGLYADESRGDDNLAAWSQRNRAIANTDIVLWYTLGFHHVPCQEDFPLMPLLSGGFELRPANFFESNPLIKTKPMQRAHLPNCSRN</sequence>
<dbReference type="GO" id="GO:0009308">
    <property type="term" value="P:amine metabolic process"/>
    <property type="evidence" value="ECO:0007669"/>
    <property type="project" value="UniProtKB-UniRule"/>
</dbReference>
<comment type="similarity">
    <text evidence="1 9">Belongs to the copper/topaquinone oxidase family.</text>
</comment>
<dbReference type="InterPro" id="IPR049947">
    <property type="entry name" value="Cu_Am_Ox_Cu-bd"/>
</dbReference>
<dbReference type="Gene3D" id="3.10.450.40">
    <property type="match status" value="2"/>
</dbReference>
<feature type="active site" description="Proton acceptor" evidence="7">
    <location>
        <position position="318"/>
    </location>
</feature>
<keyword evidence="3 7" id="KW-0801">TPQ</keyword>
<evidence type="ECO:0000256" key="9">
    <source>
        <dbReference type="RuleBase" id="RU000672"/>
    </source>
</evidence>
<proteinExistence type="inferred from homology"/>
<feature type="chain" id="PRO_5043018560" description="Amine oxidase" evidence="10">
    <location>
        <begin position="19"/>
        <end position="670"/>
    </location>
</feature>
<dbReference type="EMBL" id="CP136896">
    <property type="protein sequence ID" value="WOL15213.1"/>
    <property type="molecule type" value="Genomic_DNA"/>
</dbReference>
<dbReference type="InterPro" id="IPR015798">
    <property type="entry name" value="Cu_amine_oxidase_C"/>
</dbReference>
<keyword evidence="2 9" id="KW-0479">Metal-binding</keyword>
<comment type="cofactor">
    <cofactor evidence="9">
        <name>Cu cation</name>
        <dbReference type="ChEBI" id="CHEBI:23378"/>
    </cofactor>
    <text evidence="9">Contains 1 topaquinone per subunit.</text>
</comment>
<evidence type="ECO:0000313" key="14">
    <source>
        <dbReference type="EMBL" id="WOL15213.1"/>
    </source>
</evidence>
<dbReference type="Proteomes" id="UP001327560">
    <property type="component" value="Chromosome 7"/>
</dbReference>
<dbReference type="FunFam" id="2.70.98.20:FF:000004">
    <property type="entry name" value="Amine oxidase"/>
    <property type="match status" value="1"/>
</dbReference>
<evidence type="ECO:0000256" key="5">
    <source>
        <dbReference type="ARBA" id="ARBA00023008"/>
    </source>
</evidence>
<protein>
    <recommendedName>
        <fullName evidence="9">Amine oxidase</fullName>
        <ecNumber evidence="9">1.4.3.-</ecNumber>
    </recommendedName>
</protein>
<evidence type="ECO:0000256" key="10">
    <source>
        <dbReference type="SAM" id="SignalP"/>
    </source>
</evidence>
<comment type="PTM">
    <text evidence="8 9">Topaquinone (TPQ) is generated by copper-dependent autoxidation of a specific tyrosyl residue.</text>
</comment>
<gene>
    <name evidence="14" type="ORF">Cni_G23994</name>
</gene>
<dbReference type="PROSITE" id="PS01165">
    <property type="entry name" value="COPPER_AMINE_OXID_2"/>
    <property type="match status" value="1"/>
</dbReference>
<feature type="signal peptide" evidence="10">
    <location>
        <begin position="1"/>
        <end position="18"/>
    </location>
</feature>
<evidence type="ECO:0000256" key="2">
    <source>
        <dbReference type="ARBA" id="ARBA00022723"/>
    </source>
</evidence>
<dbReference type="InterPro" id="IPR015800">
    <property type="entry name" value="Cu_amine_oxidase_N2"/>
</dbReference>
<evidence type="ECO:0000256" key="1">
    <source>
        <dbReference type="ARBA" id="ARBA00007983"/>
    </source>
</evidence>
<dbReference type="PANTHER" id="PTHR10638:SF71">
    <property type="entry name" value="AMINE OXIDASE"/>
    <property type="match status" value="1"/>
</dbReference>
<feature type="domain" description="Copper amine oxidase N2-terminal" evidence="12">
    <location>
        <begin position="23"/>
        <end position="108"/>
    </location>
</feature>
<evidence type="ECO:0000256" key="4">
    <source>
        <dbReference type="ARBA" id="ARBA00023002"/>
    </source>
</evidence>
<dbReference type="Pfam" id="PF02728">
    <property type="entry name" value="Cu_amine_oxidN3"/>
    <property type="match status" value="1"/>
</dbReference>
<dbReference type="Pfam" id="PF02727">
    <property type="entry name" value="Cu_amine_oxidN2"/>
    <property type="match status" value="1"/>
</dbReference>
<evidence type="ECO:0000259" key="11">
    <source>
        <dbReference type="Pfam" id="PF01179"/>
    </source>
</evidence>
<name>A0AAQ3KUG8_9LILI</name>
<dbReference type="AlphaFoldDB" id="A0AAQ3KUG8"/>
<dbReference type="Gene3D" id="2.70.98.20">
    <property type="entry name" value="Copper amine oxidase, catalytic domain"/>
    <property type="match status" value="1"/>
</dbReference>
<feature type="domain" description="Copper amine oxidase N3-terminal" evidence="13">
    <location>
        <begin position="118"/>
        <end position="213"/>
    </location>
</feature>
<keyword evidence="15" id="KW-1185">Reference proteome</keyword>
<accession>A0AAQ3KUG8</accession>
<keyword evidence="5 9" id="KW-0186">Copper</keyword>
<evidence type="ECO:0000259" key="12">
    <source>
        <dbReference type="Pfam" id="PF02727"/>
    </source>
</evidence>
<dbReference type="FunFam" id="3.10.450.40:FF:000005">
    <property type="entry name" value="Amine oxidase"/>
    <property type="match status" value="1"/>
</dbReference>
<evidence type="ECO:0000256" key="7">
    <source>
        <dbReference type="PIRSR" id="PIRSR600269-50"/>
    </source>
</evidence>
<dbReference type="InterPro" id="IPR000269">
    <property type="entry name" value="Cu_amine_oxidase"/>
</dbReference>
<keyword evidence="6" id="KW-1015">Disulfide bond</keyword>
<evidence type="ECO:0000256" key="8">
    <source>
        <dbReference type="PIRSR" id="PIRSR600269-51"/>
    </source>
</evidence>
<organism evidence="14 15">
    <name type="scientific">Canna indica</name>
    <name type="common">Indian-shot</name>
    <dbReference type="NCBI Taxonomy" id="4628"/>
    <lineage>
        <taxon>Eukaryota</taxon>
        <taxon>Viridiplantae</taxon>
        <taxon>Streptophyta</taxon>
        <taxon>Embryophyta</taxon>
        <taxon>Tracheophyta</taxon>
        <taxon>Spermatophyta</taxon>
        <taxon>Magnoliopsida</taxon>
        <taxon>Liliopsida</taxon>
        <taxon>Zingiberales</taxon>
        <taxon>Cannaceae</taxon>
        <taxon>Canna</taxon>
    </lineage>
</organism>
<evidence type="ECO:0000259" key="13">
    <source>
        <dbReference type="Pfam" id="PF02728"/>
    </source>
</evidence>
<dbReference type="GO" id="GO:0048038">
    <property type="term" value="F:quinone binding"/>
    <property type="evidence" value="ECO:0007669"/>
    <property type="project" value="InterPro"/>
</dbReference>
<dbReference type="Pfam" id="PF01179">
    <property type="entry name" value="Cu_amine_oxid"/>
    <property type="match status" value="1"/>
</dbReference>
<dbReference type="InterPro" id="IPR015802">
    <property type="entry name" value="Cu_amine_oxidase_N3"/>
</dbReference>
<evidence type="ECO:0000313" key="15">
    <source>
        <dbReference type="Proteomes" id="UP001327560"/>
    </source>
</evidence>
<feature type="active site" description="Schiff-base intermediate with substrate; via topaquinone" evidence="7">
    <location>
        <position position="406"/>
    </location>
</feature>
<feature type="domain" description="Copper amine oxidase catalytic" evidence="11">
    <location>
        <begin position="242"/>
        <end position="653"/>
    </location>
</feature>
<keyword evidence="10" id="KW-0732">Signal</keyword>
<feature type="modified residue" description="2',4',5'-topaquinone" evidence="8">
    <location>
        <position position="406"/>
    </location>
</feature>
<reference evidence="14 15" key="1">
    <citation type="submission" date="2023-10" db="EMBL/GenBank/DDBJ databases">
        <title>Chromosome-scale genome assembly provides insights into flower coloration mechanisms of Canna indica.</title>
        <authorList>
            <person name="Li C."/>
        </authorList>
    </citation>
    <scope>NUCLEOTIDE SEQUENCE [LARGE SCALE GENOMIC DNA]</scope>
    <source>
        <tissue evidence="14">Flower</tissue>
    </source>
</reference>
<dbReference type="GO" id="GO:0008131">
    <property type="term" value="F:primary methylamine oxidase activity"/>
    <property type="evidence" value="ECO:0007669"/>
    <property type="project" value="InterPro"/>
</dbReference>
<evidence type="ECO:0000256" key="6">
    <source>
        <dbReference type="ARBA" id="ARBA00023157"/>
    </source>
</evidence>
<dbReference type="PANTHER" id="PTHR10638">
    <property type="entry name" value="COPPER AMINE OXIDASE"/>
    <property type="match status" value="1"/>
</dbReference>
<dbReference type="EC" id="1.4.3.-" evidence="9"/>
<dbReference type="SUPFAM" id="SSF49998">
    <property type="entry name" value="Amine oxidase catalytic domain"/>
    <property type="match status" value="1"/>
</dbReference>